<feature type="transmembrane region" description="Helical" evidence="1">
    <location>
        <begin position="27"/>
        <end position="44"/>
    </location>
</feature>
<reference evidence="3" key="1">
    <citation type="submission" date="2017-07" db="EMBL/GenBank/DDBJ databases">
        <title>Taro Niue Genome Assembly and Annotation.</title>
        <authorList>
            <person name="Atibalentja N."/>
            <person name="Keating K."/>
            <person name="Fields C.J."/>
        </authorList>
    </citation>
    <scope>NUCLEOTIDE SEQUENCE</scope>
    <source>
        <strain evidence="3">Niue_2</strain>
        <tissue evidence="3">Leaf</tissue>
    </source>
</reference>
<keyword evidence="1" id="KW-0812">Transmembrane</keyword>
<feature type="transmembrane region" description="Helical" evidence="1">
    <location>
        <begin position="50"/>
        <end position="75"/>
    </location>
</feature>
<gene>
    <name evidence="3" type="ORF">Taro_023124</name>
</gene>
<protein>
    <recommendedName>
        <fullName evidence="2">FF domain-containing protein</fullName>
    </recommendedName>
</protein>
<comment type="caution">
    <text evidence="3">The sequence shown here is derived from an EMBL/GenBank/DDBJ whole genome shotgun (WGS) entry which is preliminary data.</text>
</comment>
<feature type="domain" description="FF" evidence="2">
    <location>
        <begin position="4"/>
        <end position="28"/>
    </location>
</feature>
<name>A0A843V5J9_COLES</name>
<organism evidence="3 4">
    <name type="scientific">Colocasia esculenta</name>
    <name type="common">Wild taro</name>
    <name type="synonym">Arum esculentum</name>
    <dbReference type="NCBI Taxonomy" id="4460"/>
    <lineage>
        <taxon>Eukaryota</taxon>
        <taxon>Viridiplantae</taxon>
        <taxon>Streptophyta</taxon>
        <taxon>Embryophyta</taxon>
        <taxon>Tracheophyta</taxon>
        <taxon>Spermatophyta</taxon>
        <taxon>Magnoliopsida</taxon>
        <taxon>Liliopsida</taxon>
        <taxon>Araceae</taxon>
        <taxon>Aroideae</taxon>
        <taxon>Colocasieae</taxon>
        <taxon>Colocasia</taxon>
    </lineage>
</organism>
<evidence type="ECO:0000259" key="2">
    <source>
        <dbReference type="Pfam" id="PF01846"/>
    </source>
</evidence>
<accession>A0A843V5J9</accession>
<sequence length="76" mass="8828">MQAIRADFKSMLRERGEITASSRWSRVLYLSLDSVCCSLMILILHKCHNFSHVCVHTTFILFPPVFILFSLRLLLT</sequence>
<keyword evidence="1" id="KW-0472">Membrane</keyword>
<evidence type="ECO:0000313" key="4">
    <source>
        <dbReference type="Proteomes" id="UP000652761"/>
    </source>
</evidence>
<dbReference type="InterPro" id="IPR002713">
    <property type="entry name" value="FF_domain"/>
</dbReference>
<dbReference type="Proteomes" id="UP000652761">
    <property type="component" value="Unassembled WGS sequence"/>
</dbReference>
<keyword evidence="4" id="KW-1185">Reference proteome</keyword>
<evidence type="ECO:0000256" key="1">
    <source>
        <dbReference type="SAM" id="Phobius"/>
    </source>
</evidence>
<dbReference type="EMBL" id="NMUH01001249">
    <property type="protein sequence ID" value="MQL90526.1"/>
    <property type="molecule type" value="Genomic_DNA"/>
</dbReference>
<dbReference type="Gene3D" id="1.10.10.440">
    <property type="entry name" value="FF domain"/>
    <property type="match status" value="1"/>
</dbReference>
<dbReference type="InterPro" id="IPR036517">
    <property type="entry name" value="FF_domain_sf"/>
</dbReference>
<evidence type="ECO:0000313" key="3">
    <source>
        <dbReference type="EMBL" id="MQL90526.1"/>
    </source>
</evidence>
<dbReference type="Pfam" id="PF01846">
    <property type="entry name" value="FF"/>
    <property type="match status" value="1"/>
</dbReference>
<dbReference type="AlphaFoldDB" id="A0A843V5J9"/>
<proteinExistence type="predicted"/>
<keyword evidence="1" id="KW-1133">Transmembrane helix</keyword>